<dbReference type="CDD" id="cd07822">
    <property type="entry name" value="SRPBCC_4"/>
    <property type="match status" value="1"/>
</dbReference>
<dbReference type="PANTHER" id="PTHR36166:SF1">
    <property type="entry name" value="SRPBCC DOMAIN-CONTAINING PROTEIN"/>
    <property type="match status" value="1"/>
</dbReference>
<dbReference type="EMBL" id="CACVAQ010000014">
    <property type="protein sequence ID" value="CAA6798970.1"/>
    <property type="molecule type" value="Genomic_DNA"/>
</dbReference>
<dbReference type="PANTHER" id="PTHR36166">
    <property type="entry name" value="CHROMOSOME 9, WHOLE GENOME SHOTGUN SEQUENCE"/>
    <property type="match status" value="1"/>
</dbReference>
<dbReference type="SUPFAM" id="SSF55961">
    <property type="entry name" value="Bet v1-like"/>
    <property type="match status" value="1"/>
</dbReference>
<dbReference type="Pfam" id="PF10604">
    <property type="entry name" value="Polyketide_cyc2"/>
    <property type="match status" value="1"/>
</dbReference>
<gene>
    <name evidence="1" type="ORF">HELGO_WM28439</name>
</gene>
<dbReference type="InterPro" id="IPR019587">
    <property type="entry name" value="Polyketide_cyclase/dehydratase"/>
</dbReference>
<accession>A0A6S6S7K8</accession>
<name>A0A6S6S7K8_9BACT</name>
<dbReference type="InterPro" id="IPR023393">
    <property type="entry name" value="START-like_dom_sf"/>
</dbReference>
<dbReference type="AlphaFoldDB" id="A0A6S6S7K8"/>
<reference evidence="1" key="1">
    <citation type="submission" date="2020-01" db="EMBL/GenBank/DDBJ databases">
        <authorList>
            <person name="Meier V. D."/>
            <person name="Meier V D."/>
        </authorList>
    </citation>
    <scope>NUCLEOTIDE SEQUENCE</scope>
    <source>
        <strain evidence="1">HLG_WM_MAG_10</strain>
    </source>
</reference>
<dbReference type="Gene3D" id="3.30.530.20">
    <property type="match status" value="1"/>
</dbReference>
<organism evidence="1">
    <name type="scientific">uncultured Aureispira sp</name>
    <dbReference type="NCBI Taxonomy" id="1331704"/>
    <lineage>
        <taxon>Bacteria</taxon>
        <taxon>Pseudomonadati</taxon>
        <taxon>Bacteroidota</taxon>
        <taxon>Saprospiria</taxon>
        <taxon>Saprospirales</taxon>
        <taxon>Saprospiraceae</taxon>
        <taxon>Aureispira</taxon>
        <taxon>environmental samples</taxon>
    </lineage>
</organism>
<protein>
    <recommendedName>
        <fullName evidence="2">SRPBCC domain-containing protein</fullName>
    </recommendedName>
</protein>
<proteinExistence type="predicted"/>
<evidence type="ECO:0008006" key="2">
    <source>
        <dbReference type="Google" id="ProtNLM"/>
    </source>
</evidence>
<evidence type="ECO:0000313" key="1">
    <source>
        <dbReference type="EMBL" id="CAA6798970.1"/>
    </source>
</evidence>
<sequence>MSKNKIESKITIHAPIETVWAVLSNFEKYHEWNSFTPKIELTNELGSTVGLHVRLNPRSSKTILQKETLLAWEEGERLEWGITDAWLVRTIRIQHLKAIDENTTEYYTSDAFEGPLTRLILFFYRTKIQIGFDDVCTGLKKQVEGL</sequence>